<dbReference type="InterPro" id="IPR015191">
    <property type="entry name" value="SelB_WHD4"/>
</dbReference>
<proteinExistence type="predicted"/>
<dbReference type="GO" id="GO:0003723">
    <property type="term" value="F:RNA binding"/>
    <property type="evidence" value="ECO:0007669"/>
    <property type="project" value="InterPro"/>
</dbReference>
<dbReference type="Pfam" id="PF09107">
    <property type="entry name" value="WHD_3rd_SelB"/>
    <property type="match status" value="1"/>
</dbReference>
<dbReference type="SUPFAM" id="SSF50447">
    <property type="entry name" value="Translation proteins"/>
    <property type="match status" value="1"/>
</dbReference>
<dbReference type="AlphaFoldDB" id="A0A511V0Y9"/>
<protein>
    <recommendedName>
        <fullName evidence="2">Selenocysteine-specific elongation factor</fullName>
    </recommendedName>
    <alternativeName>
        <fullName evidence="8">SelB translation factor</fullName>
    </alternativeName>
</protein>
<dbReference type="GO" id="GO:0001514">
    <property type="term" value="P:selenocysteine incorporation"/>
    <property type="evidence" value="ECO:0007669"/>
    <property type="project" value="InterPro"/>
</dbReference>
<dbReference type="Gene3D" id="2.40.30.10">
    <property type="entry name" value="Translation factors"/>
    <property type="match status" value="1"/>
</dbReference>
<comment type="caution">
    <text evidence="10">The sequence shown here is derived from an EMBL/GenBank/DDBJ whole genome shotgun (WGS) entry which is preliminary data.</text>
</comment>
<keyword evidence="6" id="KW-0342">GTP-binding</keyword>
<dbReference type="InterPro" id="IPR015190">
    <property type="entry name" value="Elong_fac_SelB-wing-hlx_typ-2"/>
</dbReference>
<dbReference type="InterPro" id="IPR005225">
    <property type="entry name" value="Small_GTP-bd"/>
</dbReference>
<evidence type="ECO:0000256" key="2">
    <source>
        <dbReference type="ARBA" id="ARBA00015953"/>
    </source>
</evidence>
<dbReference type="CDD" id="cd04171">
    <property type="entry name" value="SelB"/>
    <property type="match status" value="1"/>
</dbReference>
<dbReference type="InterPro" id="IPR050055">
    <property type="entry name" value="EF-Tu_GTPase"/>
</dbReference>
<dbReference type="InterPro" id="IPR000795">
    <property type="entry name" value="T_Tr_GTP-bd_dom"/>
</dbReference>
<keyword evidence="5" id="KW-0648">Protein biosynthesis</keyword>
<dbReference type="InterPro" id="IPR009000">
    <property type="entry name" value="Transl_B-barrel_sf"/>
</dbReference>
<evidence type="ECO:0000256" key="8">
    <source>
        <dbReference type="ARBA" id="ARBA00031615"/>
    </source>
</evidence>
<dbReference type="InterPro" id="IPR004535">
    <property type="entry name" value="Transl_elong_SelB"/>
</dbReference>
<dbReference type="InterPro" id="IPR036388">
    <property type="entry name" value="WH-like_DNA-bd_sf"/>
</dbReference>
<keyword evidence="10" id="KW-0251">Elongation factor</keyword>
<dbReference type="SUPFAM" id="SSF46785">
    <property type="entry name" value="Winged helix' DNA-binding domain"/>
    <property type="match status" value="2"/>
</dbReference>
<evidence type="ECO:0000313" key="11">
    <source>
        <dbReference type="Proteomes" id="UP000321491"/>
    </source>
</evidence>
<evidence type="ECO:0000256" key="5">
    <source>
        <dbReference type="ARBA" id="ARBA00022917"/>
    </source>
</evidence>
<dbReference type="PANTHER" id="PTHR43721:SF22">
    <property type="entry name" value="ELONGATION FACTOR TU, MITOCHONDRIAL"/>
    <property type="match status" value="1"/>
</dbReference>
<dbReference type="GO" id="GO:0003746">
    <property type="term" value="F:translation elongation factor activity"/>
    <property type="evidence" value="ECO:0007669"/>
    <property type="project" value="UniProtKB-KW"/>
</dbReference>
<keyword evidence="4" id="KW-0547">Nucleotide-binding</keyword>
<name>A0A511V0Y9_9BACI</name>
<sequence length="627" mass="71978">MSNYFTIGMAGHIDHGKTALTEALTGVQTDRLKEEKERNISIEPGFAPFIQEEELEVSLIDVPGHEDFIRQMIAGVAGIDLVLLVIAADEGVMPQTKEHLDILTLLGIENGCIVITKIDVVEQELLDLVVDDIREHVNDTFLESAPIHFVDSISMKGIPDLKAALREQLTDIKKRKTKPSFRLPIDQVFTVKGQGVVVRGTVYDGTVRQGDKLVVLPSRQEVRVRQIQRHHQEKTTASKGQRTAINLGGVSYEDIARGDVLVRDDFFSVSDRIDIVFHPLKDIRYKIKQRQLIKLHIGTAEVMGKIIFFDRNEVNVNESEDILCQLQLNEPVVTTRGDRFIIRRPTPKETMGGGWVIEPNATKHRFGEMTIEALKHKKEGTAKDRIFSLLEKEKMLTRDDILKQVAISEKEFNDVKAYLLEVESDLYTLSSTVQYIQEQITTIIQTYHKQFPMRIGMNKAEIVSELKTYPLKLVDFVFNKLIEAKKIKTTNQYVSLFHMSPSLPPEWEKRLKQVEKDLIAQGVEVDRWDELLNKHHIPVQIQKEFYLFLTQTNRAYVFDDERLISKIATDEALNKLMAHTRYQNFNLQTAREVLPLTRKNLVPLLELFDTLGYTKRIGNERTWMKKA</sequence>
<dbReference type="Pfam" id="PF09106">
    <property type="entry name" value="WHD_2nd_SelB"/>
    <property type="match status" value="1"/>
</dbReference>
<dbReference type="CDD" id="cd03696">
    <property type="entry name" value="SelB_II"/>
    <property type="match status" value="1"/>
</dbReference>
<dbReference type="InterPro" id="IPR027417">
    <property type="entry name" value="P-loop_NTPase"/>
</dbReference>
<dbReference type="Gene3D" id="1.10.10.10">
    <property type="entry name" value="Winged helix-like DNA-binding domain superfamily/Winged helix DNA-binding domain"/>
    <property type="match status" value="1"/>
</dbReference>
<keyword evidence="3" id="KW-0963">Cytoplasm</keyword>
<dbReference type="GO" id="GO:0005525">
    <property type="term" value="F:GTP binding"/>
    <property type="evidence" value="ECO:0007669"/>
    <property type="project" value="UniProtKB-KW"/>
</dbReference>
<dbReference type="InterPro" id="IPR057335">
    <property type="entry name" value="Beta-barrel_SelB"/>
</dbReference>
<dbReference type="InterPro" id="IPR004161">
    <property type="entry name" value="EFTu-like_2"/>
</dbReference>
<dbReference type="InterPro" id="IPR009001">
    <property type="entry name" value="Transl_elong_EF1A/Init_IF2_C"/>
</dbReference>
<dbReference type="Pfam" id="PF03144">
    <property type="entry name" value="GTP_EFTU_D2"/>
    <property type="match status" value="1"/>
</dbReference>
<evidence type="ECO:0000313" key="10">
    <source>
        <dbReference type="EMBL" id="GEN31681.1"/>
    </source>
</evidence>
<evidence type="ECO:0000256" key="7">
    <source>
        <dbReference type="ARBA" id="ARBA00025526"/>
    </source>
</evidence>
<dbReference type="CDD" id="cd15491">
    <property type="entry name" value="selB_III"/>
    <property type="match status" value="1"/>
</dbReference>
<dbReference type="NCBIfam" id="TIGR00475">
    <property type="entry name" value="selB"/>
    <property type="match status" value="1"/>
</dbReference>
<dbReference type="Gene3D" id="1.10.10.2770">
    <property type="match status" value="1"/>
</dbReference>
<dbReference type="Pfam" id="PF25461">
    <property type="entry name" value="Beta-barrel_SelB"/>
    <property type="match status" value="1"/>
</dbReference>
<comment type="subcellular location">
    <subcellularLocation>
        <location evidence="1">Cytoplasm</location>
    </subcellularLocation>
</comment>
<evidence type="ECO:0000256" key="6">
    <source>
        <dbReference type="ARBA" id="ARBA00023134"/>
    </source>
</evidence>
<dbReference type="Pfam" id="PF00009">
    <property type="entry name" value="GTP_EFTU"/>
    <property type="match status" value="1"/>
</dbReference>
<dbReference type="Gene3D" id="3.40.50.300">
    <property type="entry name" value="P-loop containing nucleotide triphosphate hydrolases"/>
    <property type="match status" value="1"/>
</dbReference>
<dbReference type="SUPFAM" id="SSF52540">
    <property type="entry name" value="P-loop containing nucleoside triphosphate hydrolases"/>
    <property type="match status" value="1"/>
</dbReference>
<dbReference type="PRINTS" id="PR00315">
    <property type="entry name" value="ELONGATNFCT"/>
</dbReference>
<dbReference type="RefSeq" id="WP_246118085.1">
    <property type="nucleotide sequence ID" value="NZ_BJXW01000021.1"/>
</dbReference>
<evidence type="ECO:0000256" key="1">
    <source>
        <dbReference type="ARBA" id="ARBA00004496"/>
    </source>
</evidence>
<dbReference type="SUPFAM" id="SSF50465">
    <property type="entry name" value="EF-Tu/eEF-1alpha/eIF2-gamma C-terminal domain"/>
    <property type="match status" value="1"/>
</dbReference>
<dbReference type="PANTHER" id="PTHR43721">
    <property type="entry name" value="ELONGATION FACTOR TU-RELATED"/>
    <property type="match status" value="1"/>
</dbReference>
<keyword evidence="11" id="KW-1185">Reference proteome</keyword>
<dbReference type="GO" id="GO:0005737">
    <property type="term" value="C:cytoplasm"/>
    <property type="evidence" value="ECO:0007669"/>
    <property type="project" value="UniProtKB-SubCell"/>
</dbReference>
<evidence type="ECO:0000259" key="9">
    <source>
        <dbReference type="PROSITE" id="PS51722"/>
    </source>
</evidence>
<feature type="domain" description="Tr-type G" evidence="9">
    <location>
        <begin position="2"/>
        <end position="173"/>
    </location>
</feature>
<comment type="function">
    <text evidence="7">Translation factor necessary for the incorporation of selenocysteine into proteins. It probably replaces EF-Tu for the insertion of selenocysteine directed by the UGA codon. SelB binds GTP and GDP.</text>
</comment>
<dbReference type="InterPro" id="IPR036390">
    <property type="entry name" value="WH_DNA-bd_sf"/>
</dbReference>
<accession>A0A511V0Y9</accession>
<dbReference type="GO" id="GO:0003924">
    <property type="term" value="F:GTPase activity"/>
    <property type="evidence" value="ECO:0007669"/>
    <property type="project" value="InterPro"/>
</dbReference>
<gene>
    <name evidence="10" type="ORF">CQU01_19190</name>
</gene>
<reference evidence="10 11" key="1">
    <citation type="submission" date="2019-07" db="EMBL/GenBank/DDBJ databases">
        <title>Whole genome shotgun sequence of Cerasibacillus quisquiliarum NBRC 102429.</title>
        <authorList>
            <person name="Hosoyama A."/>
            <person name="Uohara A."/>
            <person name="Ohji S."/>
            <person name="Ichikawa N."/>
        </authorList>
    </citation>
    <scope>NUCLEOTIDE SEQUENCE [LARGE SCALE GENOMIC DNA]</scope>
    <source>
        <strain evidence="10 11">NBRC 102429</strain>
    </source>
</reference>
<dbReference type="EMBL" id="BJXW01000021">
    <property type="protein sequence ID" value="GEN31681.1"/>
    <property type="molecule type" value="Genomic_DNA"/>
</dbReference>
<dbReference type="PROSITE" id="PS51722">
    <property type="entry name" value="G_TR_2"/>
    <property type="match status" value="1"/>
</dbReference>
<organism evidence="10 11">
    <name type="scientific">Cerasibacillus quisquiliarum</name>
    <dbReference type="NCBI Taxonomy" id="227865"/>
    <lineage>
        <taxon>Bacteria</taxon>
        <taxon>Bacillati</taxon>
        <taxon>Bacillota</taxon>
        <taxon>Bacilli</taxon>
        <taxon>Bacillales</taxon>
        <taxon>Bacillaceae</taxon>
        <taxon>Cerasibacillus</taxon>
    </lineage>
</organism>
<dbReference type="NCBIfam" id="TIGR00231">
    <property type="entry name" value="small_GTP"/>
    <property type="match status" value="1"/>
</dbReference>
<evidence type="ECO:0000256" key="3">
    <source>
        <dbReference type="ARBA" id="ARBA00022490"/>
    </source>
</evidence>
<evidence type="ECO:0000256" key="4">
    <source>
        <dbReference type="ARBA" id="ARBA00022741"/>
    </source>
</evidence>
<dbReference type="Proteomes" id="UP000321491">
    <property type="component" value="Unassembled WGS sequence"/>
</dbReference>